<dbReference type="EMBL" id="BARU01005924">
    <property type="protein sequence ID" value="GAH43181.1"/>
    <property type="molecule type" value="Genomic_DNA"/>
</dbReference>
<feature type="compositionally biased region" description="Polar residues" evidence="1">
    <location>
        <begin position="359"/>
        <end position="374"/>
    </location>
</feature>
<accession>X1FC06</accession>
<evidence type="ECO:0000256" key="1">
    <source>
        <dbReference type="SAM" id="MobiDB-lite"/>
    </source>
</evidence>
<proteinExistence type="predicted"/>
<protein>
    <recommendedName>
        <fullName evidence="3">SF3 helicase domain-containing protein</fullName>
    </recommendedName>
</protein>
<reference evidence="2" key="1">
    <citation type="journal article" date="2014" name="Front. Microbiol.">
        <title>High frequency of phylogenetically diverse reductive dehalogenase-homologous genes in deep subseafloor sedimentary metagenomes.</title>
        <authorList>
            <person name="Kawai M."/>
            <person name="Futagami T."/>
            <person name="Toyoda A."/>
            <person name="Takaki Y."/>
            <person name="Nishi S."/>
            <person name="Hori S."/>
            <person name="Arai W."/>
            <person name="Tsubouchi T."/>
            <person name="Morono Y."/>
            <person name="Uchiyama I."/>
            <person name="Ito T."/>
            <person name="Fujiyama A."/>
            <person name="Inagaki F."/>
            <person name="Takami H."/>
        </authorList>
    </citation>
    <scope>NUCLEOTIDE SEQUENCE</scope>
    <source>
        <strain evidence="2">Expedition CK06-06</strain>
    </source>
</reference>
<feature type="region of interest" description="Disordered" evidence="1">
    <location>
        <begin position="357"/>
        <end position="380"/>
    </location>
</feature>
<name>X1FC06_9ZZZZ</name>
<dbReference type="SUPFAM" id="SSF52540">
    <property type="entry name" value="P-loop containing nucleoside triphosphate hydrolases"/>
    <property type="match status" value="1"/>
</dbReference>
<organism evidence="2">
    <name type="scientific">marine sediment metagenome</name>
    <dbReference type="NCBI Taxonomy" id="412755"/>
    <lineage>
        <taxon>unclassified sequences</taxon>
        <taxon>metagenomes</taxon>
        <taxon>ecological metagenomes</taxon>
    </lineage>
</organism>
<dbReference type="AlphaFoldDB" id="X1FC06"/>
<dbReference type="InterPro" id="IPR027417">
    <property type="entry name" value="P-loop_NTPase"/>
</dbReference>
<sequence length="380" mass="42773">AVDIVSDLLHQATGFDEYQRRKIAYYAVMTHYIKDFDPFPQMVVTGTPGTGKSASLNILKGTCGKVVSVTGETITDAALRAAMKEAEFGSLIVEEADDATQRDLENTLVTRYSKSSASNTKMVSDGRDWRLEKQGTYGATIFHRRNLFRSPALLRRVIIVRAKRIKGRFIPVTEDTHPDLFKEYRQQFGFRPTWPEVRNEWDIEPSILDCFRPIVALAMLIGDTAFLESLVKEMLEASNRLVEEESYLEIQVLLKALITLTTQKIKGVITEGRINLEVSKIDPTIKDEFGPSCPVLQLSANQRNRILREDLGFPIRSSHGRNRIYFTPSLLIEKCEANGIEDDCLIEWKVALGMAGEGSPTTEAVSQDDSSSDAWRTEEE</sequence>
<comment type="caution">
    <text evidence="2">The sequence shown here is derived from an EMBL/GenBank/DDBJ whole genome shotgun (WGS) entry which is preliminary data.</text>
</comment>
<feature type="non-terminal residue" evidence="2">
    <location>
        <position position="1"/>
    </location>
</feature>
<evidence type="ECO:0000313" key="2">
    <source>
        <dbReference type="EMBL" id="GAH43181.1"/>
    </source>
</evidence>
<evidence type="ECO:0008006" key="3">
    <source>
        <dbReference type="Google" id="ProtNLM"/>
    </source>
</evidence>
<gene>
    <name evidence="2" type="ORF">S03H2_11625</name>
</gene>